<feature type="signal peptide" evidence="2">
    <location>
        <begin position="1"/>
        <end position="20"/>
    </location>
</feature>
<sequence>MRFLPRVAAGLTLSLLAACATPPAGPDPALLTVVARLPQSLDGFELQESIPNPRGTEPNHTWRARYVHRASGSMAQVLIGPPQVPPLPDGPDSPAVRDVTNLLALAAQAGAGGGGLTRVPDFGVGAPGRPRELRCSDLRLQAPGGNTPVTRMMSCTTGVEGGLVSVGLFTRHGAEQADVARLFLVSFALQVTRVLRGTEAPPPPAAAPDEAPDSTRIFRL</sequence>
<dbReference type="Proteomes" id="UP000603940">
    <property type="component" value="Unassembled WGS sequence"/>
</dbReference>
<reference evidence="3 4" key="1">
    <citation type="journal article" date="2009" name="Int. J. Syst. Evol. Microbiol.">
        <title>Transfer of Teichococcus ludipueritiae and Muricoccus roseus to the genus Roseomonas, as Roseomonas ludipueritiae comb. nov. and Roseomonas rosea comb. nov., respectively, and emended description of the genus Roseomonas.</title>
        <authorList>
            <person name="Sanchez-Porro C."/>
            <person name="Gallego V."/>
            <person name="Busse H.J."/>
            <person name="Kampfer P."/>
            <person name="Ventosa A."/>
        </authorList>
    </citation>
    <scope>NUCLEOTIDE SEQUENCE [LARGE SCALE GENOMIC DNA]</scope>
    <source>
        <strain evidence="3 4">DSM 14915</strain>
    </source>
</reference>
<feature type="region of interest" description="Disordered" evidence="1">
    <location>
        <begin position="198"/>
        <end position="220"/>
    </location>
</feature>
<evidence type="ECO:0000256" key="1">
    <source>
        <dbReference type="SAM" id="MobiDB-lite"/>
    </source>
</evidence>
<dbReference type="PROSITE" id="PS51257">
    <property type="entry name" value="PROKAR_LIPOPROTEIN"/>
    <property type="match status" value="1"/>
</dbReference>
<protein>
    <recommendedName>
        <fullName evidence="5">Lipoprotein</fullName>
    </recommendedName>
</protein>
<evidence type="ECO:0000313" key="4">
    <source>
        <dbReference type="Proteomes" id="UP000603940"/>
    </source>
</evidence>
<evidence type="ECO:0008006" key="5">
    <source>
        <dbReference type="Google" id="ProtNLM"/>
    </source>
</evidence>
<evidence type="ECO:0000313" key="3">
    <source>
        <dbReference type="EMBL" id="MBC9178076.1"/>
    </source>
</evidence>
<comment type="caution">
    <text evidence="3">The sequence shown here is derived from an EMBL/GenBank/DDBJ whole genome shotgun (WGS) entry which is preliminary data.</text>
</comment>
<dbReference type="RefSeq" id="WP_187779183.1">
    <property type="nucleotide sequence ID" value="NZ_JACTUZ010000060.1"/>
</dbReference>
<proteinExistence type="predicted"/>
<accession>A0ABR7R8F1</accession>
<keyword evidence="4" id="KW-1185">Reference proteome</keyword>
<evidence type="ECO:0000256" key="2">
    <source>
        <dbReference type="SAM" id="SignalP"/>
    </source>
</evidence>
<keyword evidence="2" id="KW-0732">Signal</keyword>
<organism evidence="3 4">
    <name type="scientific">Pseudoroseomonas ludipueritiae</name>
    <dbReference type="NCBI Taxonomy" id="198093"/>
    <lineage>
        <taxon>Bacteria</taxon>
        <taxon>Pseudomonadati</taxon>
        <taxon>Pseudomonadota</taxon>
        <taxon>Alphaproteobacteria</taxon>
        <taxon>Acetobacterales</taxon>
        <taxon>Acetobacteraceae</taxon>
        <taxon>Pseudoroseomonas</taxon>
    </lineage>
</organism>
<dbReference type="EMBL" id="JACTUZ010000060">
    <property type="protein sequence ID" value="MBC9178076.1"/>
    <property type="molecule type" value="Genomic_DNA"/>
</dbReference>
<name>A0ABR7R8F1_9PROT</name>
<gene>
    <name evidence="3" type="ORF">IBL25_14105</name>
</gene>
<feature type="chain" id="PRO_5046029289" description="Lipoprotein" evidence="2">
    <location>
        <begin position="21"/>
        <end position="220"/>
    </location>
</feature>